<comment type="caution">
    <text evidence="1">The sequence shown here is derived from an EMBL/GenBank/DDBJ whole genome shotgun (WGS) entry which is preliminary data.</text>
</comment>
<protein>
    <recommendedName>
        <fullName evidence="3">PBS lyase HEAT domain protein repeat-containing protein</fullName>
    </recommendedName>
</protein>
<sequence length="117" mass="12971">MPQFYCPHCWYGLLDGIAIYPSCGREIKQCCEGKAFVEKLIAALRHPEFTTPILAALLWGKLKDQRTVASLASLAATSEDVFIAQAAVHALGEIKTPKAMAFLHSIRDTRLQWSAPR</sequence>
<evidence type="ECO:0008006" key="3">
    <source>
        <dbReference type="Google" id="ProtNLM"/>
    </source>
</evidence>
<dbReference type="STRING" id="596151.DesfrDRAFT_0804"/>
<dbReference type="AlphaFoldDB" id="E1JT55"/>
<keyword evidence="2" id="KW-1185">Reference proteome</keyword>
<dbReference type="InterPro" id="IPR011989">
    <property type="entry name" value="ARM-like"/>
</dbReference>
<reference evidence="1 2" key="1">
    <citation type="submission" date="2010-08" db="EMBL/GenBank/DDBJ databases">
        <title>The draft genome of Desulfovibrio fructosovorans JJ.</title>
        <authorList>
            <consortium name="US DOE Joint Genome Institute (JGI-PGF)"/>
            <person name="Lucas S."/>
            <person name="Copeland A."/>
            <person name="Lapidus A."/>
            <person name="Cheng J.-F."/>
            <person name="Bruce D."/>
            <person name="Goodwin L."/>
            <person name="Pitluck S."/>
            <person name="Land M.L."/>
            <person name="Hauser L."/>
            <person name="Chang Y.-J."/>
            <person name="Jeffries C."/>
            <person name="Wall J.D."/>
            <person name="Stahl D.A."/>
            <person name="Arkin A.P."/>
            <person name="Dehal P."/>
            <person name="Stolyar S.M."/>
            <person name="Hazen T.C."/>
            <person name="Woyke T.J."/>
        </authorList>
    </citation>
    <scope>NUCLEOTIDE SEQUENCE [LARGE SCALE GENOMIC DNA]</scope>
    <source>
        <strain evidence="1 2">JJ</strain>
    </source>
</reference>
<dbReference type="EMBL" id="AECZ01000004">
    <property type="protein sequence ID" value="EFL52315.1"/>
    <property type="molecule type" value="Genomic_DNA"/>
</dbReference>
<dbReference type="Proteomes" id="UP000006250">
    <property type="component" value="Unassembled WGS sequence"/>
</dbReference>
<dbReference type="SUPFAM" id="SSF48371">
    <property type="entry name" value="ARM repeat"/>
    <property type="match status" value="1"/>
</dbReference>
<dbReference type="Gene3D" id="1.25.10.10">
    <property type="entry name" value="Leucine-rich Repeat Variant"/>
    <property type="match status" value="1"/>
</dbReference>
<evidence type="ECO:0000313" key="2">
    <source>
        <dbReference type="Proteomes" id="UP000006250"/>
    </source>
</evidence>
<dbReference type="OrthoDB" id="163101at2"/>
<name>E1JT55_SOLFR</name>
<proteinExistence type="predicted"/>
<dbReference type="InterPro" id="IPR016024">
    <property type="entry name" value="ARM-type_fold"/>
</dbReference>
<gene>
    <name evidence="1" type="ORF">DesfrDRAFT_0804</name>
</gene>
<dbReference type="Pfam" id="PF13646">
    <property type="entry name" value="HEAT_2"/>
    <property type="match status" value="1"/>
</dbReference>
<dbReference type="RefSeq" id="WP_005991337.1">
    <property type="nucleotide sequence ID" value="NZ_AECZ01000004.1"/>
</dbReference>
<evidence type="ECO:0000313" key="1">
    <source>
        <dbReference type="EMBL" id="EFL52315.1"/>
    </source>
</evidence>
<organism evidence="1 2">
    <name type="scientific">Solidesulfovibrio fructosivorans JJ]</name>
    <dbReference type="NCBI Taxonomy" id="596151"/>
    <lineage>
        <taxon>Bacteria</taxon>
        <taxon>Pseudomonadati</taxon>
        <taxon>Thermodesulfobacteriota</taxon>
        <taxon>Desulfovibrionia</taxon>
        <taxon>Desulfovibrionales</taxon>
        <taxon>Desulfovibrionaceae</taxon>
        <taxon>Solidesulfovibrio</taxon>
    </lineage>
</organism>
<accession>E1JT55</accession>